<evidence type="ECO:0000256" key="2">
    <source>
        <dbReference type="ARBA" id="ARBA00022692"/>
    </source>
</evidence>
<keyword evidence="2 6" id="KW-0812">Transmembrane</keyword>
<dbReference type="GO" id="GO:0005886">
    <property type="term" value="C:plasma membrane"/>
    <property type="evidence" value="ECO:0007669"/>
    <property type="project" value="InterPro"/>
</dbReference>
<sequence length="108" mass="11913">MLYVTLLFTLVFAFLIAAFALQNSMIVNVNFMVWNLQTSLVLVILGAATLGFLMALSLQLYGQMKLRYQLYKAGAHIKKLEEQLAQAKQPEATQDAAISTPPPSNPPV</sequence>
<dbReference type="EMBL" id="VSSQ01000029">
    <property type="protein sequence ID" value="MPL65592.1"/>
    <property type="molecule type" value="Genomic_DNA"/>
</dbReference>
<evidence type="ECO:0000256" key="6">
    <source>
        <dbReference type="SAM" id="Phobius"/>
    </source>
</evidence>
<organism evidence="8">
    <name type="scientific">bioreactor metagenome</name>
    <dbReference type="NCBI Taxonomy" id="1076179"/>
    <lineage>
        <taxon>unclassified sequences</taxon>
        <taxon>metagenomes</taxon>
        <taxon>ecological metagenomes</taxon>
    </lineage>
</organism>
<feature type="domain" description="Lipopolysaccharide assembly protein A" evidence="7">
    <location>
        <begin position="22"/>
        <end position="85"/>
    </location>
</feature>
<dbReference type="AlphaFoldDB" id="A0A644TH77"/>
<dbReference type="PANTHER" id="PTHR41335">
    <property type="entry name" value="MEMBRANE PROTEIN-RELATED"/>
    <property type="match status" value="1"/>
</dbReference>
<evidence type="ECO:0000256" key="4">
    <source>
        <dbReference type="ARBA" id="ARBA00023136"/>
    </source>
</evidence>
<keyword evidence="1" id="KW-1003">Cell membrane</keyword>
<reference evidence="8" key="1">
    <citation type="submission" date="2019-08" db="EMBL/GenBank/DDBJ databases">
        <authorList>
            <person name="Kucharzyk K."/>
            <person name="Murdoch R.W."/>
            <person name="Higgins S."/>
            <person name="Loffler F."/>
        </authorList>
    </citation>
    <scope>NUCLEOTIDE SEQUENCE</scope>
</reference>
<dbReference type="Pfam" id="PF06305">
    <property type="entry name" value="LapA_dom"/>
    <property type="match status" value="1"/>
</dbReference>
<feature type="region of interest" description="Disordered" evidence="5">
    <location>
        <begin position="86"/>
        <end position="108"/>
    </location>
</feature>
<keyword evidence="3 6" id="KW-1133">Transmembrane helix</keyword>
<proteinExistence type="predicted"/>
<evidence type="ECO:0000259" key="7">
    <source>
        <dbReference type="Pfam" id="PF06305"/>
    </source>
</evidence>
<gene>
    <name evidence="8" type="primary">lapA_1</name>
    <name evidence="8" type="ORF">SDC9_11256</name>
</gene>
<keyword evidence="4 6" id="KW-0472">Membrane</keyword>
<feature type="transmembrane region" description="Helical" evidence="6">
    <location>
        <begin position="36"/>
        <end position="62"/>
    </location>
</feature>
<evidence type="ECO:0000256" key="3">
    <source>
        <dbReference type="ARBA" id="ARBA00022989"/>
    </source>
</evidence>
<evidence type="ECO:0000256" key="1">
    <source>
        <dbReference type="ARBA" id="ARBA00022475"/>
    </source>
</evidence>
<name>A0A644TH77_9ZZZZ</name>
<accession>A0A644TH77</accession>
<dbReference type="PANTHER" id="PTHR41335:SF1">
    <property type="entry name" value="MEMBRANE PROTEIN"/>
    <property type="match status" value="1"/>
</dbReference>
<comment type="caution">
    <text evidence="8">The sequence shown here is derived from an EMBL/GenBank/DDBJ whole genome shotgun (WGS) entry which is preliminary data.</text>
</comment>
<evidence type="ECO:0000313" key="8">
    <source>
        <dbReference type="EMBL" id="MPL65592.1"/>
    </source>
</evidence>
<dbReference type="InterPro" id="IPR010445">
    <property type="entry name" value="LapA_dom"/>
</dbReference>
<evidence type="ECO:0000256" key="5">
    <source>
        <dbReference type="SAM" id="MobiDB-lite"/>
    </source>
</evidence>
<protein>
    <submittedName>
        <fullName evidence="8">Lipopolysaccharide assembly protein A</fullName>
    </submittedName>
</protein>